<dbReference type="RefSeq" id="WP_146312438.1">
    <property type="nucleotide sequence ID" value="NZ_VOHE01000003.1"/>
</dbReference>
<keyword evidence="2" id="KW-1185">Reference proteome</keyword>
<protein>
    <recommendedName>
        <fullName evidence="3">DUF2188 domain-containing protein</fullName>
    </recommendedName>
</protein>
<evidence type="ECO:0000313" key="1">
    <source>
        <dbReference type="EMBL" id="TWT19817.1"/>
    </source>
</evidence>
<gene>
    <name evidence="1" type="ORF">FQY79_08350</name>
</gene>
<proteinExistence type="predicted"/>
<dbReference type="Proteomes" id="UP000315949">
    <property type="component" value="Unassembled WGS sequence"/>
</dbReference>
<evidence type="ECO:0008006" key="3">
    <source>
        <dbReference type="Google" id="ProtNLM"/>
    </source>
</evidence>
<sequence>MSREMIEIEAVGDGWLVRSGEALQVFETKFQAIERAHALAARRYVQTGCATGVRVPVAGSAPVIVGICG</sequence>
<accession>A0A5C5U1B3</accession>
<evidence type="ECO:0000313" key="2">
    <source>
        <dbReference type="Proteomes" id="UP000315949"/>
    </source>
</evidence>
<dbReference type="EMBL" id="VOHE01000003">
    <property type="protein sequence ID" value="TWT19817.1"/>
    <property type="molecule type" value="Genomic_DNA"/>
</dbReference>
<reference evidence="1 2" key="1">
    <citation type="submission" date="2019-07" db="EMBL/GenBank/DDBJ databases">
        <title>Luteimonas sp. YD-1 nov., isolated from acidic soil.</title>
        <authorList>
            <person name="Zhou J."/>
        </authorList>
    </citation>
    <scope>NUCLEOTIDE SEQUENCE [LARGE SCALE GENOMIC DNA]</scope>
    <source>
        <strain evidence="1 2">YD-1</strain>
    </source>
</reference>
<comment type="caution">
    <text evidence="1">The sequence shown here is derived from an EMBL/GenBank/DDBJ whole genome shotgun (WGS) entry which is preliminary data.</text>
</comment>
<dbReference type="OrthoDB" id="5975974at2"/>
<dbReference type="AlphaFoldDB" id="A0A5C5U1B3"/>
<organism evidence="1 2">
    <name type="scientific">Luteimonas wenzhouensis</name>
    <dbReference type="NCBI Taxonomy" id="2599615"/>
    <lineage>
        <taxon>Bacteria</taxon>
        <taxon>Pseudomonadati</taxon>
        <taxon>Pseudomonadota</taxon>
        <taxon>Gammaproteobacteria</taxon>
        <taxon>Lysobacterales</taxon>
        <taxon>Lysobacteraceae</taxon>
        <taxon>Luteimonas</taxon>
    </lineage>
</organism>
<name>A0A5C5U1B3_9GAMM</name>